<feature type="compositionally biased region" description="Low complexity" evidence="1">
    <location>
        <begin position="353"/>
        <end position="362"/>
    </location>
</feature>
<dbReference type="InterPro" id="IPR001005">
    <property type="entry name" value="SANT/Myb"/>
</dbReference>
<sequence length="419" mass="42492">MSAPSSIAHWNVSLDWSEEEQRALETGLARFPPTQGSPLAQYVRIALALPRKSVREVALRARWTKQAALLKKRRTEELESGESAAKRPLLHNPLLQVPQPSMPNWPGSMGGLGPIMMPSHPGPVPASAAPAPPPAQERATPAPGPGRGGASLGSLLEANLALLQQFKGNMTHFRVHDNTRLLVQFRDNILAVIKQMESMDGVMAQMPQLPVRLNVDLANNFLPSQPLGLVPALSDPASLTHPSPASLTHPSPASEGPGMVPLGNGSAAHAPPASGGGVAIKREAETGTPNGVAGLQARPRVEAVKAEPTGGGAAQPTALAMADAGGAADASGRGLPPLPPRTAAAGEASMRDAGAGTTTGEAHGPEARGTEGGAGAASQPGGPARAPQAPSEGRSGTSGGTQEAGPGPGQSPPPIQPPS</sequence>
<feature type="region of interest" description="Disordered" evidence="1">
    <location>
        <begin position="118"/>
        <end position="151"/>
    </location>
</feature>
<feature type="compositionally biased region" description="Low complexity" evidence="1">
    <location>
        <begin position="376"/>
        <end position="391"/>
    </location>
</feature>
<feature type="compositionally biased region" description="Low complexity" evidence="1">
    <location>
        <begin position="263"/>
        <end position="273"/>
    </location>
</feature>
<feature type="region of interest" description="Disordered" evidence="1">
    <location>
        <begin position="322"/>
        <end position="419"/>
    </location>
</feature>
<dbReference type="InterPro" id="IPR022228">
    <property type="entry name" value="DUF3755"/>
</dbReference>
<organism evidence="2">
    <name type="scientific">Auxenochlorella protothecoides</name>
    <name type="common">Green microalga</name>
    <name type="synonym">Chlorella protothecoides</name>
    <dbReference type="NCBI Taxonomy" id="3075"/>
    <lineage>
        <taxon>Eukaryota</taxon>
        <taxon>Viridiplantae</taxon>
        <taxon>Chlorophyta</taxon>
        <taxon>core chlorophytes</taxon>
        <taxon>Trebouxiophyceae</taxon>
        <taxon>Chlorellales</taxon>
        <taxon>Chlorellaceae</taxon>
        <taxon>Auxenochlorella</taxon>
    </lineage>
</organism>
<protein>
    <recommendedName>
        <fullName evidence="3">Myb-like domain-containing protein</fullName>
    </recommendedName>
</protein>
<dbReference type="AlphaFoldDB" id="A0A1D2AF69"/>
<gene>
    <name evidence="2" type="ORF">g.49922</name>
</gene>
<evidence type="ECO:0008006" key="3">
    <source>
        <dbReference type="Google" id="ProtNLM"/>
    </source>
</evidence>
<dbReference type="PANTHER" id="PTHR14000:SF1">
    <property type="entry name" value="HISTONE H2A DEUBIQUITINASE (DUF3755)"/>
    <property type="match status" value="1"/>
</dbReference>
<feature type="region of interest" description="Disordered" evidence="1">
    <location>
        <begin position="233"/>
        <end position="278"/>
    </location>
</feature>
<dbReference type="Gene3D" id="1.10.10.60">
    <property type="entry name" value="Homeodomain-like"/>
    <property type="match status" value="1"/>
</dbReference>
<dbReference type="Pfam" id="PF12579">
    <property type="entry name" value="DUF3755"/>
    <property type="match status" value="1"/>
</dbReference>
<accession>A0A1D2AF69</accession>
<name>A0A1D2AF69_AUXPR</name>
<feature type="compositionally biased region" description="Low complexity" evidence="1">
    <location>
        <begin position="322"/>
        <end position="335"/>
    </location>
</feature>
<dbReference type="PANTHER" id="PTHR14000">
    <property type="entry name" value="FINGER CCCH DOMAIN PROTEIN, PUTATIVE (DUF3755)-RELATED"/>
    <property type="match status" value="1"/>
</dbReference>
<feature type="compositionally biased region" description="Polar residues" evidence="1">
    <location>
        <begin position="240"/>
        <end position="251"/>
    </location>
</feature>
<evidence type="ECO:0000256" key="1">
    <source>
        <dbReference type="SAM" id="MobiDB-lite"/>
    </source>
</evidence>
<proteinExistence type="predicted"/>
<dbReference type="CDD" id="cd00167">
    <property type="entry name" value="SANT"/>
    <property type="match status" value="1"/>
</dbReference>
<feature type="compositionally biased region" description="Pro residues" evidence="1">
    <location>
        <begin position="409"/>
        <end position="419"/>
    </location>
</feature>
<reference evidence="2" key="1">
    <citation type="submission" date="2015-08" db="EMBL/GenBank/DDBJ databases">
        <authorList>
            <person name="Babu N.S."/>
            <person name="Beckwith C.J."/>
            <person name="Beseler K.G."/>
            <person name="Brison A."/>
            <person name="Carone J.V."/>
            <person name="Caskin T.P."/>
            <person name="Diamond M."/>
            <person name="Durham M.E."/>
            <person name="Foxe J.M."/>
            <person name="Go M."/>
            <person name="Henderson B.A."/>
            <person name="Jones I.B."/>
            <person name="McGettigan J.A."/>
            <person name="Micheletti S.J."/>
            <person name="Nasrallah M.E."/>
            <person name="Ortiz D."/>
            <person name="Piller C.R."/>
            <person name="Privatt S.R."/>
            <person name="Schneider S.L."/>
            <person name="Sharp S."/>
            <person name="Smith T.C."/>
            <person name="Stanton J.D."/>
            <person name="Ullery H.E."/>
            <person name="Wilson R.J."/>
            <person name="Serrano M.G."/>
            <person name="Buck G."/>
            <person name="Lee V."/>
            <person name="Wang Y."/>
            <person name="Carvalho R."/>
            <person name="Voegtly L."/>
            <person name="Shi R."/>
            <person name="Duckworth R."/>
            <person name="Johnson A."/>
            <person name="Loviza R."/>
            <person name="Walstead R."/>
            <person name="Shah Z."/>
            <person name="Kiflezghi M."/>
            <person name="Wade K."/>
            <person name="Ball S.L."/>
            <person name="Bradley K.W."/>
            <person name="Asai D.J."/>
            <person name="Bowman C.A."/>
            <person name="Russell D.A."/>
            <person name="Pope W.H."/>
            <person name="Jacobs-Sera D."/>
            <person name="Hendrix R.W."/>
            <person name="Hatfull G.F."/>
        </authorList>
    </citation>
    <scope>NUCLEOTIDE SEQUENCE</scope>
</reference>
<evidence type="ECO:0000313" key="2">
    <source>
        <dbReference type="EMBL" id="JAT77850.1"/>
    </source>
</evidence>
<feature type="compositionally biased region" description="Pro residues" evidence="1">
    <location>
        <begin position="120"/>
        <end position="135"/>
    </location>
</feature>
<dbReference type="EMBL" id="GDKF01000772">
    <property type="protein sequence ID" value="JAT77850.1"/>
    <property type="molecule type" value="Transcribed_RNA"/>
</dbReference>